<feature type="compositionally biased region" description="Basic and acidic residues" evidence="1">
    <location>
        <begin position="905"/>
        <end position="927"/>
    </location>
</feature>
<comment type="caution">
    <text evidence="2">The sequence shown here is derived from an EMBL/GenBank/DDBJ whole genome shotgun (WGS) entry which is preliminary data.</text>
</comment>
<dbReference type="EMBL" id="CAJNRD030001124">
    <property type="protein sequence ID" value="CAG5106130.1"/>
    <property type="molecule type" value="Genomic_DNA"/>
</dbReference>
<feature type="compositionally biased region" description="Basic and acidic residues" evidence="1">
    <location>
        <begin position="1"/>
        <end position="16"/>
    </location>
</feature>
<accession>A0A8J2HPT3</accession>
<keyword evidence="3" id="KW-1185">Reference proteome</keyword>
<feature type="compositionally biased region" description="Basic residues" evidence="1">
    <location>
        <begin position="73"/>
        <end position="86"/>
    </location>
</feature>
<gene>
    <name evidence="2" type="ORF">HICCMSTLAB_LOCUS12112</name>
</gene>
<feature type="region of interest" description="Disordered" evidence="1">
    <location>
        <begin position="361"/>
        <end position="386"/>
    </location>
</feature>
<evidence type="ECO:0000256" key="1">
    <source>
        <dbReference type="SAM" id="MobiDB-lite"/>
    </source>
</evidence>
<dbReference type="Proteomes" id="UP000786811">
    <property type="component" value="Unassembled WGS sequence"/>
</dbReference>
<feature type="region of interest" description="Disordered" evidence="1">
    <location>
        <begin position="402"/>
        <end position="423"/>
    </location>
</feature>
<feature type="region of interest" description="Disordered" evidence="1">
    <location>
        <begin position="1"/>
        <end position="93"/>
    </location>
</feature>
<protein>
    <submittedName>
        <fullName evidence="2">Uncharacterized protein</fullName>
    </submittedName>
</protein>
<reference evidence="2" key="1">
    <citation type="submission" date="2021-04" db="EMBL/GenBank/DDBJ databases">
        <authorList>
            <person name="Chebbi M.A.C M."/>
        </authorList>
    </citation>
    <scope>NUCLEOTIDE SEQUENCE</scope>
</reference>
<feature type="compositionally biased region" description="Low complexity" evidence="1">
    <location>
        <begin position="889"/>
        <end position="903"/>
    </location>
</feature>
<feature type="compositionally biased region" description="Basic residues" evidence="1">
    <location>
        <begin position="284"/>
        <end position="295"/>
    </location>
</feature>
<name>A0A8J2HPT3_COTCN</name>
<feature type="region of interest" description="Disordered" evidence="1">
    <location>
        <begin position="270"/>
        <end position="322"/>
    </location>
</feature>
<dbReference type="AlphaFoldDB" id="A0A8J2HPT3"/>
<evidence type="ECO:0000313" key="3">
    <source>
        <dbReference type="Proteomes" id="UP000786811"/>
    </source>
</evidence>
<feature type="region of interest" description="Disordered" evidence="1">
    <location>
        <begin position="888"/>
        <end position="927"/>
    </location>
</feature>
<feature type="region of interest" description="Disordered" evidence="1">
    <location>
        <begin position="573"/>
        <end position="592"/>
    </location>
</feature>
<dbReference type="OrthoDB" id="6765325at2759"/>
<proteinExistence type="predicted"/>
<organism evidence="2 3">
    <name type="scientific">Cotesia congregata</name>
    <name type="common">Parasitoid wasp</name>
    <name type="synonym">Apanteles congregatus</name>
    <dbReference type="NCBI Taxonomy" id="51543"/>
    <lineage>
        <taxon>Eukaryota</taxon>
        <taxon>Metazoa</taxon>
        <taxon>Ecdysozoa</taxon>
        <taxon>Arthropoda</taxon>
        <taxon>Hexapoda</taxon>
        <taxon>Insecta</taxon>
        <taxon>Pterygota</taxon>
        <taxon>Neoptera</taxon>
        <taxon>Endopterygota</taxon>
        <taxon>Hymenoptera</taxon>
        <taxon>Apocrita</taxon>
        <taxon>Ichneumonoidea</taxon>
        <taxon>Braconidae</taxon>
        <taxon>Microgastrinae</taxon>
        <taxon>Cotesia</taxon>
    </lineage>
</organism>
<feature type="compositionally biased region" description="Low complexity" evidence="1">
    <location>
        <begin position="296"/>
        <end position="322"/>
    </location>
</feature>
<sequence>MAESHEAMSRDERRNSSDSIVNPPETGFSPGMVSSRNFDSQEKNLEESSDESMTSNEAISGEVTGPAQELLKFKRQASGKIKRVPTVKKELSSQIRFQGNDTNEDAVKGELLGKKVPATRQIIDNHLLDDDGINPVPGESYLERRSLDVEKERAPEDSEEYMDLDAPTEILGKLDKRQQSDLKGLETYLEPATHTYELEKLAKLEELRAEEYILAENLMELLVKLAENPKRWERTHKLLRDMENDLDLWRASDSNKRGYDFRALSQPDFPIPITEKLKPPTEKPKKKKKKKKKPRSQFSTSTQQPPSTTSSPITPSTTPAPTEATHWRIFPELFGSPVRNSLHKEPSNLAKIHYAVGKYQKPSVGSSNRNSDTEDTSTGYLNDQVPGILDPLSRKFHFGKINTHEKDSPNLNQHEQPSIYDPERDRAMVDYPLAGRGYQEPPRTRVGDRFDRYRPSYVGERVRNQIFKDYQEPASYPGEFPRQAPYAKAWKYSKYDLSPPVDPYYEDERSNWATRYRAWQTFWRPIFEIEDADEAKRRMLFGKFSPSSSSLQGSLSGGKSDKAMQIPWRSIDDSRSKSYSREQLPVADKTRNHSEFNEALSVKSSKQIKDENVALPKITMKTWNSLTSDPATWPFKLSDAKPWPKDKNGKSYNPNADLVRKLGLDKQERLLEKEDKKLNKGVKDDDLNLNLNGNGKVKNPWTSDTRKMWPIKMSPKIQSVGAWVMPADDNGWSSFNQQHFEDSEWHKGKPSGMTKWNVEFAKPVQDIQPKWKQFSYHKINTQPGKSGTAEESRRNAFIAVSAVSPSKYLGNEWRKNDVEENFGDNPIRTNGDIDRDDPSTQLLHNRWQTQVARPTDRRNLTDPLEYQLEELRLNNIEKRSAPTQATYMSNTLNSTATATASTTRADLEKSTKVAPKIEKFPSKPIKE</sequence>
<evidence type="ECO:0000313" key="2">
    <source>
        <dbReference type="EMBL" id="CAG5106130.1"/>
    </source>
</evidence>
<feature type="compositionally biased region" description="Polar residues" evidence="1">
    <location>
        <begin position="363"/>
        <end position="381"/>
    </location>
</feature>